<feature type="domain" description="Solute-binding protein family 3/N-terminal" evidence="5">
    <location>
        <begin position="35"/>
        <end position="266"/>
    </location>
</feature>
<dbReference type="CDD" id="cd13688">
    <property type="entry name" value="PBP2_GltI_DEBP"/>
    <property type="match status" value="1"/>
</dbReference>
<keyword evidence="3 4" id="KW-0732">Signal</keyword>
<organism evidence="6 7">
    <name type="scientific">Variovorax ginsengisoli</name>
    <dbReference type="NCBI Taxonomy" id="363844"/>
    <lineage>
        <taxon>Bacteria</taxon>
        <taxon>Pseudomonadati</taxon>
        <taxon>Pseudomonadota</taxon>
        <taxon>Betaproteobacteria</taxon>
        <taxon>Burkholderiales</taxon>
        <taxon>Comamonadaceae</taxon>
        <taxon>Variovorax</taxon>
    </lineage>
</organism>
<evidence type="ECO:0000313" key="6">
    <source>
        <dbReference type="EMBL" id="MDP9899582.1"/>
    </source>
</evidence>
<dbReference type="RefSeq" id="WP_307689399.1">
    <property type="nucleotide sequence ID" value="NZ_JAUSRO010000005.1"/>
</dbReference>
<keyword evidence="2" id="KW-0813">Transport</keyword>
<sequence>MKNIRRIALLALVGASGSWAAHAQDTLSRIAQNNAITVAYRESSVPFSYLQDGVPIGFSADIASRVVDQVKKQLGKPNLAVNMIPVTSQNRIPLVKNGTVDLECGSTTNNTPRQAEVTFSVNHFYTATRILVKTSSGIKNYEDLKGKTLVATAGTSNVLTMRKYDAQHALGMDLIQAKDHAEALLLVESGRAAAFATDDIILFGIRSTSKNPQELAVVGAALNPEPYGCMIRKDDPAFKALVDGVVIGLMQSGEFEKLYDKWFMQPIAPYGKTLGIPMGKELQQNLKEHSDKPLS</sequence>
<dbReference type="InterPro" id="IPR001638">
    <property type="entry name" value="Solute-binding_3/MltF_N"/>
</dbReference>
<dbReference type="Pfam" id="PF00497">
    <property type="entry name" value="SBP_bac_3"/>
    <property type="match status" value="1"/>
</dbReference>
<feature type="chain" id="PRO_5047257376" evidence="4">
    <location>
        <begin position="24"/>
        <end position="295"/>
    </location>
</feature>
<evidence type="ECO:0000256" key="2">
    <source>
        <dbReference type="ARBA" id="ARBA00022448"/>
    </source>
</evidence>
<dbReference type="PANTHER" id="PTHR30085">
    <property type="entry name" value="AMINO ACID ABC TRANSPORTER PERMEASE"/>
    <property type="match status" value="1"/>
</dbReference>
<dbReference type="Proteomes" id="UP001226867">
    <property type="component" value="Unassembled WGS sequence"/>
</dbReference>
<evidence type="ECO:0000256" key="4">
    <source>
        <dbReference type="SAM" id="SignalP"/>
    </source>
</evidence>
<evidence type="ECO:0000256" key="1">
    <source>
        <dbReference type="ARBA" id="ARBA00010333"/>
    </source>
</evidence>
<dbReference type="SUPFAM" id="SSF53850">
    <property type="entry name" value="Periplasmic binding protein-like II"/>
    <property type="match status" value="1"/>
</dbReference>
<dbReference type="Gene3D" id="3.40.190.10">
    <property type="entry name" value="Periplasmic binding protein-like II"/>
    <property type="match status" value="2"/>
</dbReference>
<dbReference type="InterPro" id="IPR051455">
    <property type="entry name" value="Bact_solute-bind_prot3"/>
</dbReference>
<protein>
    <submittedName>
        <fullName evidence="6">Glutamate/aspartate transport system substrate-binding protein</fullName>
    </submittedName>
</protein>
<gene>
    <name evidence="6" type="ORF">J2W36_001833</name>
</gene>
<comment type="similarity">
    <text evidence="1">Belongs to the bacterial solute-binding protein 3 family.</text>
</comment>
<evidence type="ECO:0000256" key="3">
    <source>
        <dbReference type="ARBA" id="ARBA00022729"/>
    </source>
</evidence>
<feature type="signal peptide" evidence="4">
    <location>
        <begin position="1"/>
        <end position="23"/>
    </location>
</feature>
<name>A0ABT9S872_9BURK</name>
<comment type="caution">
    <text evidence="6">The sequence shown here is derived from an EMBL/GenBank/DDBJ whole genome shotgun (WGS) entry which is preliminary data.</text>
</comment>
<accession>A0ABT9S872</accession>
<keyword evidence="7" id="KW-1185">Reference proteome</keyword>
<dbReference type="EMBL" id="JAUSRO010000005">
    <property type="protein sequence ID" value="MDP9899582.1"/>
    <property type="molecule type" value="Genomic_DNA"/>
</dbReference>
<evidence type="ECO:0000259" key="5">
    <source>
        <dbReference type="SMART" id="SM00062"/>
    </source>
</evidence>
<dbReference type="PANTHER" id="PTHR30085:SF2">
    <property type="entry name" value="GLUTAMATE_ASPARTATE IMPORT SOLUTE-BINDING PROTEIN"/>
    <property type="match status" value="1"/>
</dbReference>
<evidence type="ECO:0000313" key="7">
    <source>
        <dbReference type="Proteomes" id="UP001226867"/>
    </source>
</evidence>
<proteinExistence type="inferred from homology"/>
<reference evidence="6 7" key="1">
    <citation type="submission" date="2023-07" db="EMBL/GenBank/DDBJ databases">
        <title>Sorghum-associated microbial communities from plants grown in Nebraska, USA.</title>
        <authorList>
            <person name="Schachtman D."/>
        </authorList>
    </citation>
    <scope>NUCLEOTIDE SEQUENCE [LARGE SCALE GENOMIC DNA]</scope>
    <source>
        <strain evidence="6 7">DS1607</strain>
    </source>
</reference>
<dbReference type="SMART" id="SM00062">
    <property type="entry name" value="PBPb"/>
    <property type="match status" value="1"/>
</dbReference>